<feature type="transmembrane region" description="Helical" evidence="7">
    <location>
        <begin position="206"/>
        <end position="222"/>
    </location>
</feature>
<accession>X1MM22</accession>
<feature type="non-terminal residue" evidence="8">
    <location>
        <position position="1"/>
    </location>
</feature>
<evidence type="ECO:0000256" key="3">
    <source>
        <dbReference type="ARBA" id="ARBA00022475"/>
    </source>
</evidence>
<dbReference type="AlphaFoldDB" id="X1MM22"/>
<evidence type="ECO:0000256" key="7">
    <source>
        <dbReference type="SAM" id="Phobius"/>
    </source>
</evidence>
<feature type="transmembrane region" description="Helical" evidence="7">
    <location>
        <begin position="266"/>
        <end position="287"/>
    </location>
</feature>
<protein>
    <recommendedName>
        <fullName evidence="9">Polysaccharide biosynthesis protein C-terminal domain-containing protein</fullName>
    </recommendedName>
</protein>
<evidence type="ECO:0000313" key="8">
    <source>
        <dbReference type="EMBL" id="GAI07414.1"/>
    </source>
</evidence>
<gene>
    <name evidence="8" type="ORF">S06H3_19607</name>
</gene>
<proteinExistence type="inferred from homology"/>
<evidence type="ECO:0000256" key="2">
    <source>
        <dbReference type="ARBA" id="ARBA00007430"/>
    </source>
</evidence>
<evidence type="ECO:0000256" key="5">
    <source>
        <dbReference type="ARBA" id="ARBA00022989"/>
    </source>
</evidence>
<reference evidence="8" key="1">
    <citation type="journal article" date="2014" name="Front. Microbiol.">
        <title>High frequency of phylogenetically diverse reductive dehalogenase-homologous genes in deep subseafloor sedimentary metagenomes.</title>
        <authorList>
            <person name="Kawai M."/>
            <person name="Futagami T."/>
            <person name="Toyoda A."/>
            <person name="Takaki Y."/>
            <person name="Nishi S."/>
            <person name="Hori S."/>
            <person name="Arai W."/>
            <person name="Tsubouchi T."/>
            <person name="Morono Y."/>
            <person name="Uchiyama I."/>
            <person name="Ito T."/>
            <person name="Fujiyama A."/>
            <person name="Inagaki F."/>
            <person name="Takami H."/>
        </authorList>
    </citation>
    <scope>NUCLEOTIDE SEQUENCE</scope>
    <source>
        <strain evidence="8">Expedition CK06-06</strain>
    </source>
</reference>
<keyword evidence="5 7" id="KW-1133">Transmembrane helix</keyword>
<dbReference type="Pfam" id="PF13440">
    <property type="entry name" value="Polysacc_synt_3"/>
    <property type="match status" value="1"/>
</dbReference>
<sequence>NILRIIGISIILQSLNNIAVLYFQKELQFQKFFKYQFLGTIADVTVAITFAFLLKSVWALVFGLLAGNLVRCIMSYVIELYRPRFRFDKAQAKELFGFGRWILGSSILVFIGAHIDDIFVGRLLGAAALGFYQMAYRISNMPATEITYMIASVAFPAYSKVQDHQVRLQQAYFRIMRLTVAISIPIAVGIVFLAPEFTNIFLGEKWMPMVPAMQLLAVAGLIKSIISTGSPLFTGSGHPNFEFYMQLIRGLIIIIAIYPLTIYMEISGAALCVILSMVGMLIIWYPFSQNI</sequence>
<dbReference type="InterPro" id="IPR050833">
    <property type="entry name" value="Poly_Biosynth_Transport"/>
</dbReference>
<dbReference type="GO" id="GO:0005886">
    <property type="term" value="C:plasma membrane"/>
    <property type="evidence" value="ECO:0007669"/>
    <property type="project" value="UniProtKB-SubCell"/>
</dbReference>
<keyword evidence="3" id="KW-1003">Cell membrane</keyword>
<feature type="transmembrane region" description="Helical" evidence="7">
    <location>
        <begin position="243"/>
        <end position="260"/>
    </location>
</feature>
<dbReference type="EMBL" id="BARV01010055">
    <property type="protein sequence ID" value="GAI07414.1"/>
    <property type="molecule type" value="Genomic_DNA"/>
</dbReference>
<dbReference type="PANTHER" id="PTHR30250:SF10">
    <property type="entry name" value="LIPOPOLYSACCHARIDE BIOSYNTHESIS PROTEIN WZXC"/>
    <property type="match status" value="1"/>
</dbReference>
<comment type="similarity">
    <text evidence="2">Belongs to the polysaccharide synthase family.</text>
</comment>
<keyword evidence="6 7" id="KW-0472">Membrane</keyword>
<evidence type="ECO:0000256" key="1">
    <source>
        <dbReference type="ARBA" id="ARBA00004651"/>
    </source>
</evidence>
<feature type="transmembrane region" description="Helical" evidence="7">
    <location>
        <begin position="175"/>
        <end position="194"/>
    </location>
</feature>
<name>X1MM22_9ZZZZ</name>
<comment type="caution">
    <text evidence="8">The sequence shown here is derived from an EMBL/GenBank/DDBJ whole genome shotgun (WGS) entry which is preliminary data.</text>
</comment>
<comment type="subcellular location">
    <subcellularLocation>
        <location evidence="1">Cell membrane</location>
        <topology evidence="1">Multi-pass membrane protein</topology>
    </subcellularLocation>
</comment>
<keyword evidence="4 7" id="KW-0812">Transmembrane</keyword>
<evidence type="ECO:0000256" key="4">
    <source>
        <dbReference type="ARBA" id="ARBA00022692"/>
    </source>
</evidence>
<evidence type="ECO:0008006" key="9">
    <source>
        <dbReference type="Google" id="ProtNLM"/>
    </source>
</evidence>
<feature type="transmembrane region" description="Helical" evidence="7">
    <location>
        <begin position="6"/>
        <end position="23"/>
    </location>
</feature>
<feature type="non-terminal residue" evidence="8">
    <location>
        <position position="291"/>
    </location>
</feature>
<dbReference type="PANTHER" id="PTHR30250">
    <property type="entry name" value="PST FAMILY PREDICTED COLANIC ACID TRANSPORTER"/>
    <property type="match status" value="1"/>
</dbReference>
<feature type="transmembrane region" description="Helical" evidence="7">
    <location>
        <begin position="98"/>
        <end position="115"/>
    </location>
</feature>
<organism evidence="8">
    <name type="scientific">marine sediment metagenome</name>
    <dbReference type="NCBI Taxonomy" id="412755"/>
    <lineage>
        <taxon>unclassified sequences</taxon>
        <taxon>metagenomes</taxon>
        <taxon>ecological metagenomes</taxon>
    </lineage>
</organism>
<evidence type="ECO:0000256" key="6">
    <source>
        <dbReference type="ARBA" id="ARBA00023136"/>
    </source>
</evidence>